<accession>A0AAV5GCL7</accession>
<evidence type="ECO:0000313" key="2">
    <source>
        <dbReference type="EMBL" id="GJN88038.1"/>
    </source>
</evidence>
<keyword evidence="3" id="KW-1185">Reference proteome</keyword>
<gene>
    <name evidence="2" type="ORF">Rhopal_000994-T1</name>
</gene>
<protein>
    <recommendedName>
        <fullName evidence="4">Proteophosphoglycan ppg4</fullName>
    </recommendedName>
</protein>
<proteinExistence type="predicted"/>
<evidence type="ECO:0000313" key="3">
    <source>
        <dbReference type="Proteomes" id="UP001342314"/>
    </source>
</evidence>
<dbReference type="EMBL" id="BQKY01000002">
    <property type="protein sequence ID" value="GJN88038.1"/>
    <property type="molecule type" value="Genomic_DNA"/>
</dbReference>
<evidence type="ECO:0000256" key="1">
    <source>
        <dbReference type="SAM" id="SignalP"/>
    </source>
</evidence>
<dbReference type="AlphaFoldDB" id="A0AAV5GCL7"/>
<evidence type="ECO:0008006" key="4">
    <source>
        <dbReference type="Google" id="ProtNLM"/>
    </source>
</evidence>
<comment type="caution">
    <text evidence="2">The sequence shown here is derived from an EMBL/GenBank/DDBJ whole genome shotgun (WGS) entry which is preliminary data.</text>
</comment>
<feature type="signal peptide" evidence="1">
    <location>
        <begin position="1"/>
        <end position="22"/>
    </location>
</feature>
<feature type="chain" id="PRO_5043831540" description="Proteophosphoglycan ppg4" evidence="1">
    <location>
        <begin position="23"/>
        <end position="518"/>
    </location>
</feature>
<organism evidence="2 3">
    <name type="scientific">Rhodotorula paludigena</name>
    <dbReference type="NCBI Taxonomy" id="86838"/>
    <lineage>
        <taxon>Eukaryota</taxon>
        <taxon>Fungi</taxon>
        <taxon>Dikarya</taxon>
        <taxon>Basidiomycota</taxon>
        <taxon>Pucciniomycotina</taxon>
        <taxon>Microbotryomycetes</taxon>
        <taxon>Sporidiobolales</taxon>
        <taxon>Sporidiobolaceae</taxon>
        <taxon>Rhodotorula</taxon>
    </lineage>
</organism>
<reference evidence="2 3" key="1">
    <citation type="submission" date="2021-12" db="EMBL/GenBank/DDBJ databases">
        <title>High titer production of polyol ester of fatty acids by Rhodotorula paludigena BS15 towards product separation-free biomass refinery.</title>
        <authorList>
            <person name="Mano J."/>
            <person name="Ono H."/>
            <person name="Tanaka T."/>
            <person name="Naito K."/>
            <person name="Sushida H."/>
            <person name="Ike M."/>
            <person name="Tokuyasu K."/>
            <person name="Kitaoka M."/>
        </authorList>
    </citation>
    <scope>NUCLEOTIDE SEQUENCE [LARGE SCALE GENOMIC DNA]</scope>
    <source>
        <strain evidence="2 3">BS15</strain>
    </source>
</reference>
<sequence length="518" mass="58057">MCFSSAHLFFGLTVPTLELVLAARIASTRMQEQRVLEMMAKRRACGALRVALPARATICDLPLEVLELIKQELAQLIWEEEQDRFVWEMWHEPGEPRCRCALCHRHKNGERWIDIRPLDFEHISECRVCDYMFSSLGGGTALLEENEQSVKALLRRFGLELIVAVPISASDSPRTAPDSSCAVALPTRASTSPTEISHDSFDYTHHLVSLSPSIFQLPPDAHLRFERLLRAFPLAMCIAEATLFYGITVPVSQLVIAARSWPQRLLVERTIDVLLERRKRDELTVDGDSAQRQWSSALCRVPAEIWDLVKVHVAEGLRDDEADSFVHGIHSAGEWVCRCTTCLRTPDRDRAPRTTRYTLEHLVECEECGEGICELGGTTQVLEDNEMLIKRMLYDFNLDLPATIPISANSVPTRLDLSALCAVAVPNAPGAISEAVHGENDYENDLVELPPRCFVLPKGIDGRFEAFLRACPMSVESVTDRKAKAGHSLPGKGRRVVRRKKAAGLAKWHLWSSCLDCE</sequence>
<name>A0AAV5GCL7_9BASI</name>
<keyword evidence="1" id="KW-0732">Signal</keyword>
<dbReference type="Proteomes" id="UP001342314">
    <property type="component" value="Unassembled WGS sequence"/>
</dbReference>